<keyword evidence="5" id="KW-0498">Mitosis</keyword>
<evidence type="ECO:0000256" key="3">
    <source>
        <dbReference type="ARBA" id="ARBA00022618"/>
    </source>
</evidence>
<dbReference type="GO" id="GO:0009652">
    <property type="term" value="P:thigmotropism"/>
    <property type="evidence" value="ECO:0007669"/>
    <property type="project" value="UniProtKB-ARBA"/>
</dbReference>
<evidence type="ECO:0000256" key="1">
    <source>
        <dbReference type="ARBA" id="ARBA00010729"/>
    </source>
</evidence>
<keyword evidence="7" id="KW-0131">Cell cycle</keyword>
<dbReference type="Gene3D" id="1.20.5.1430">
    <property type="match status" value="1"/>
</dbReference>
<evidence type="ECO:0000256" key="9">
    <source>
        <dbReference type="PROSITE-ProRule" id="PRU00576"/>
    </source>
</evidence>
<evidence type="ECO:0000256" key="8">
    <source>
        <dbReference type="ARBA" id="ARBA00060413"/>
    </source>
</evidence>
<dbReference type="GO" id="GO:0051301">
    <property type="term" value="P:cell division"/>
    <property type="evidence" value="ECO:0007669"/>
    <property type="project" value="UniProtKB-KW"/>
</dbReference>
<proteinExistence type="inferred from homology"/>
<accession>A0A830HNW2</accession>
<feature type="domain" description="Calponin-homology (CH)" evidence="11">
    <location>
        <begin position="296"/>
        <end position="398"/>
    </location>
</feature>
<dbReference type="GO" id="GO:0005874">
    <property type="term" value="C:microtubule"/>
    <property type="evidence" value="ECO:0007669"/>
    <property type="project" value="UniProtKB-KW"/>
</dbReference>
<comment type="caution">
    <text evidence="13">The sequence shown here is derived from an EMBL/GenBank/DDBJ whole genome shotgun (WGS) entry which is preliminary data.</text>
</comment>
<dbReference type="OrthoDB" id="2119228at2759"/>
<protein>
    <recommendedName>
        <fullName evidence="15">Microtubule-associated protein RP/EB family member 1</fullName>
    </recommendedName>
</protein>
<feature type="region of interest" description="Disordered" evidence="10">
    <location>
        <begin position="631"/>
        <end position="662"/>
    </location>
</feature>
<evidence type="ECO:0000259" key="12">
    <source>
        <dbReference type="PROSITE" id="PS51230"/>
    </source>
</evidence>
<dbReference type="SUPFAM" id="SSF140612">
    <property type="entry name" value="EB1 dimerisation domain-like"/>
    <property type="match status" value="1"/>
</dbReference>
<keyword evidence="4 9" id="KW-0493">Microtubule</keyword>
<dbReference type="InterPro" id="IPR001715">
    <property type="entry name" value="CH_dom"/>
</dbReference>
<name>A0A830HNW2_9CHLO</name>
<feature type="compositionally biased region" description="Low complexity" evidence="10">
    <location>
        <begin position="583"/>
        <end position="593"/>
    </location>
</feature>
<evidence type="ECO:0000256" key="4">
    <source>
        <dbReference type="ARBA" id="ARBA00022701"/>
    </source>
</evidence>
<feature type="region of interest" description="Disordered" evidence="10">
    <location>
        <begin position="113"/>
        <end position="132"/>
    </location>
</feature>
<dbReference type="GO" id="GO:0008017">
    <property type="term" value="F:microtubule binding"/>
    <property type="evidence" value="ECO:0007669"/>
    <property type="project" value="InterPro"/>
</dbReference>
<dbReference type="EMBL" id="BNJQ01000013">
    <property type="protein sequence ID" value="GHP06687.1"/>
    <property type="molecule type" value="Genomic_DNA"/>
</dbReference>
<feature type="compositionally biased region" description="Basic and acidic residues" evidence="10">
    <location>
        <begin position="225"/>
        <end position="258"/>
    </location>
</feature>
<keyword evidence="2" id="KW-0963">Cytoplasm</keyword>
<keyword evidence="6" id="KW-0206">Cytoskeleton</keyword>
<dbReference type="AlphaFoldDB" id="A0A830HNW2"/>
<reference evidence="13" key="1">
    <citation type="submission" date="2020-10" db="EMBL/GenBank/DDBJ databases">
        <title>Unveiling of a novel bifunctional photoreceptor, Dualchrome1, isolated from a cosmopolitan green alga.</title>
        <authorList>
            <person name="Suzuki S."/>
            <person name="Kawachi M."/>
        </authorList>
    </citation>
    <scope>NUCLEOTIDE SEQUENCE</scope>
    <source>
        <strain evidence="13">NIES 2893</strain>
    </source>
</reference>
<evidence type="ECO:0000259" key="11">
    <source>
        <dbReference type="PROSITE" id="PS50021"/>
    </source>
</evidence>
<feature type="region of interest" description="Disordered" evidence="10">
    <location>
        <begin position="570"/>
        <end position="598"/>
    </location>
</feature>
<dbReference type="Pfam" id="PF03271">
    <property type="entry name" value="EB1"/>
    <property type="match status" value="1"/>
</dbReference>
<gene>
    <name evidence="13" type="ORF">PPROV_000543200</name>
</gene>
<evidence type="ECO:0000256" key="5">
    <source>
        <dbReference type="ARBA" id="ARBA00022776"/>
    </source>
</evidence>
<feature type="region of interest" description="Disordered" evidence="10">
    <location>
        <begin position="403"/>
        <end position="501"/>
    </location>
</feature>
<dbReference type="SUPFAM" id="SSF47576">
    <property type="entry name" value="Calponin-homology domain, CH-domain"/>
    <property type="match status" value="1"/>
</dbReference>
<dbReference type="FunFam" id="1.10.418.10:FF:000028">
    <property type="entry name" value="RP/EB family microtubule-associated protein"/>
    <property type="match status" value="1"/>
</dbReference>
<dbReference type="InterPro" id="IPR036872">
    <property type="entry name" value="CH_dom_sf"/>
</dbReference>
<evidence type="ECO:0000256" key="6">
    <source>
        <dbReference type="ARBA" id="ARBA00023212"/>
    </source>
</evidence>
<evidence type="ECO:0008006" key="15">
    <source>
        <dbReference type="Google" id="ProtNLM"/>
    </source>
</evidence>
<dbReference type="GO" id="GO:0009524">
    <property type="term" value="C:phragmoplast"/>
    <property type="evidence" value="ECO:0007669"/>
    <property type="project" value="UniProtKB-SubCell"/>
</dbReference>
<evidence type="ECO:0000313" key="14">
    <source>
        <dbReference type="Proteomes" id="UP000660262"/>
    </source>
</evidence>
<feature type="region of interest" description="Disordered" evidence="10">
    <location>
        <begin position="83"/>
        <end position="105"/>
    </location>
</feature>
<dbReference type="Proteomes" id="UP000660262">
    <property type="component" value="Unassembled WGS sequence"/>
</dbReference>
<keyword evidence="3" id="KW-0132">Cell division</keyword>
<evidence type="ECO:0000256" key="7">
    <source>
        <dbReference type="ARBA" id="ARBA00023306"/>
    </source>
</evidence>
<dbReference type="InterPro" id="IPR027328">
    <property type="entry name" value="MAPRE"/>
</dbReference>
<organism evidence="13 14">
    <name type="scientific">Pycnococcus provasolii</name>
    <dbReference type="NCBI Taxonomy" id="41880"/>
    <lineage>
        <taxon>Eukaryota</taxon>
        <taxon>Viridiplantae</taxon>
        <taxon>Chlorophyta</taxon>
        <taxon>Pseudoscourfieldiophyceae</taxon>
        <taxon>Pseudoscourfieldiales</taxon>
        <taxon>Pycnococcaceae</taxon>
        <taxon>Pycnococcus</taxon>
    </lineage>
</organism>
<dbReference type="Pfam" id="PF00307">
    <property type="entry name" value="CH"/>
    <property type="match status" value="1"/>
</dbReference>
<feature type="compositionally biased region" description="Polar residues" evidence="10">
    <location>
        <begin position="422"/>
        <end position="431"/>
    </location>
</feature>
<keyword evidence="14" id="KW-1185">Reference proteome</keyword>
<dbReference type="InterPro" id="IPR036133">
    <property type="entry name" value="EB1_C_sf"/>
</dbReference>
<comment type="subcellular location">
    <subcellularLocation>
        <location evidence="8">Cytoplasm</location>
        <location evidence="8">Cytoskeleton</location>
        <location evidence="8">Phragmoplast</location>
    </subcellularLocation>
</comment>
<evidence type="ECO:0000313" key="13">
    <source>
        <dbReference type="EMBL" id="GHP06687.1"/>
    </source>
</evidence>
<feature type="region of interest" description="Disordered" evidence="10">
    <location>
        <begin position="225"/>
        <end position="264"/>
    </location>
</feature>
<dbReference type="PROSITE" id="PS50021">
    <property type="entry name" value="CH"/>
    <property type="match status" value="1"/>
</dbReference>
<feature type="compositionally biased region" description="Low complexity" evidence="10">
    <location>
        <begin position="433"/>
        <end position="465"/>
    </location>
</feature>
<evidence type="ECO:0000256" key="2">
    <source>
        <dbReference type="ARBA" id="ARBA00022490"/>
    </source>
</evidence>
<dbReference type="PROSITE" id="PS51230">
    <property type="entry name" value="EB1_C"/>
    <property type="match status" value="1"/>
</dbReference>
<evidence type="ECO:0000256" key="10">
    <source>
        <dbReference type="SAM" id="MobiDB-lite"/>
    </source>
</evidence>
<comment type="similarity">
    <text evidence="1">Belongs to the MAPRE family.</text>
</comment>
<dbReference type="InterPro" id="IPR004953">
    <property type="entry name" value="EB1_C"/>
</dbReference>
<dbReference type="PANTHER" id="PTHR10623">
    <property type="entry name" value="MICROTUBULE-ASSOCIATED PROTEIN RP/EB FAMILY MEMBER"/>
    <property type="match status" value="1"/>
</dbReference>
<feature type="compositionally biased region" description="Polar residues" evidence="10">
    <location>
        <begin position="653"/>
        <end position="662"/>
    </location>
</feature>
<dbReference type="Gene3D" id="1.10.418.10">
    <property type="entry name" value="Calponin-like domain"/>
    <property type="match status" value="1"/>
</dbReference>
<sequence length="662" mass="71625">MAHDFLRTLRIEATPGAAERFLRARTVVEAKVAFANAERAQGQSLDGGAAVAGLDERDVDEAPSPRAWTPMLMRASPGVSATASYFDRSRERSASPSPSPSMYAHGRFALATPGAENASPTDVHVQSRDGRGRERVWLGPASPSQLLHSGSPEADIVPTTQRGESATIVARVAAKRVKAPHPARFHIDGSSRDDVTRKRDLRDDDAVRVVERVVVFHDEEVTSFRDPNDRYRNKAPPDRHTEASLAKRRDPDDAKLGDARVPGSRGWRGTPVKRDWTIAGPTMSAANVGMMDAAYFVGKSELLQWANKLLGLSLTKIEQFASGAVHCQLMDAVHPGCVPMHKVNFDAKSEYEFVNNYKVLQTVFDKLKLQKHIEVSKLVKARPLDNLEFAQWMKRYCDSVAGGANPNYNGKERRAQAKGGSSFLNSSNNKGGRQASAKANAAPKNQARAASNAHASSSSNNANGATNIDAAAKSGSTNSNNSERPQSRRRSRGSGEYRKQIDNMSSSVAELKLTVESVEKERDFYFAKLRDIEILCQRDEHANTPLGLAVSQILYAMDEQIAQDVLNGGGAGEAEEKKEPEAAEAAAQQPVAEPEVRPAADVVAQPPVNENLTAVPTPTSTAKQNLIRLDSSTSSFGKSPLVSAERSPLAGVESNTGRVSMC</sequence>
<feature type="domain" description="EB1 C-terminal" evidence="12">
    <location>
        <begin position="493"/>
        <end position="563"/>
    </location>
</feature>